<feature type="compositionally biased region" description="Basic and acidic residues" evidence="2">
    <location>
        <begin position="305"/>
        <end position="375"/>
    </location>
</feature>
<comment type="similarity">
    <text evidence="1">Belongs to the small heat shock protein (HSP20) family.</text>
</comment>
<dbReference type="OrthoDB" id="1431247at2759"/>
<dbReference type="Proteomes" id="UP000030780">
    <property type="component" value="Unassembled WGS sequence"/>
</dbReference>
<feature type="compositionally biased region" description="Basic and acidic residues" evidence="2">
    <location>
        <begin position="167"/>
        <end position="185"/>
    </location>
</feature>
<sequence>MINRVEFTVELLRQYRGELTHEKVVRLNRLVKVVEYVHQNHQNEEIVIPSKEVIGEVLDNPNDENMKTFVGCTFREQVKIDETDIKKVYEEQESSAVELLKDIMDVLMNENIKKYVSNKAIKRITQMAQKIRNNIVECINENMRMEEEKKQETTTPEMTNIPISEGNKTEEKEIPKETEEERVNREFEEKMKSLDVELDKIKRKYTAFKKVFEEHGEDVEYLMKQEKAVKECENMIKNGIEVNEMNMKVLMDLDGFVGLNEENRKKRKDLVIQIQDELDEIEGMLKRLRVTKMKVEKRVEEIEKQKQAMEEEKKKEEEEEKRKEEEEKEKAIKELKKKKEEEMKRKKEEEKRKEEEEKEKAIKELKKKKEEEMKRKSGIGKQQNQRYVRPKKTQSEREEESKEEEKAIELEKKSSSERIREMIDWSKMKMSVKFQVSDRGNSVIVYGTIAGLKDEDIDVNITKNGYLKVSGVKKPNDNEMNMIIRTIKQRMGNISDEDLAEIVMKYCTGRFGTFSQLYEIPEDIDIKNITVNYDEGILQVNLPRKQETRRSIYPRFGMNDYNDGYNDPYDSFW</sequence>
<dbReference type="InterPro" id="IPR008978">
    <property type="entry name" value="HSP20-like_chaperone"/>
</dbReference>
<feature type="compositionally biased region" description="Basic and acidic residues" evidence="2">
    <location>
        <begin position="393"/>
        <end position="410"/>
    </location>
</feature>
<dbReference type="Gene3D" id="1.20.58.120">
    <property type="entry name" value="BAG domain"/>
    <property type="match status" value="1"/>
</dbReference>
<gene>
    <name evidence="4" type="ORF">KM1_305370</name>
</gene>
<dbReference type="SUPFAM" id="SSF49764">
    <property type="entry name" value="HSP20-like chaperones"/>
    <property type="match status" value="1"/>
</dbReference>
<dbReference type="GO" id="GO:0051087">
    <property type="term" value="F:protein-folding chaperone binding"/>
    <property type="evidence" value="ECO:0007669"/>
    <property type="project" value="InterPro"/>
</dbReference>
<evidence type="ECO:0000256" key="2">
    <source>
        <dbReference type="SAM" id="MobiDB-lite"/>
    </source>
</evidence>
<feature type="region of interest" description="Disordered" evidence="2">
    <location>
        <begin position="146"/>
        <end position="185"/>
    </location>
</feature>
<dbReference type="VEuPathDB" id="AmoebaDB:KM1_305370"/>
<accession>M7WBT1</accession>
<feature type="region of interest" description="Disordered" evidence="2">
    <location>
        <begin position="305"/>
        <end position="410"/>
    </location>
</feature>
<evidence type="ECO:0000313" key="5">
    <source>
        <dbReference type="Proteomes" id="UP000030780"/>
    </source>
</evidence>
<dbReference type="PROSITE" id="PS01031">
    <property type="entry name" value="SHSP"/>
    <property type="match status" value="1"/>
</dbReference>
<dbReference type="EMBL" id="KB637710">
    <property type="protein sequence ID" value="EMS15371.1"/>
    <property type="molecule type" value="Genomic_DNA"/>
</dbReference>
<name>M7WBT1_ENTHI</name>
<feature type="domain" description="SHSP" evidence="3">
    <location>
        <begin position="425"/>
        <end position="559"/>
    </location>
</feature>
<evidence type="ECO:0000313" key="4">
    <source>
        <dbReference type="EMBL" id="EMS15371.1"/>
    </source>
</evidence>
<dbReference type="Gene3D" id="2.60.40.790">
    <property type="match status" value="1"/>
</dbReference>
<organism evidence="4 5">
    <name type="scientific">Entamoeba histolytica HM-3:IMSS</name>
    <dbReference type="NCBI Taxonomy" id="885315"/>
    <lineage>
        <taxon>Eukaryota</taxon>
        <taxon>Amoebozoa</taxon>
        <taxon>Evosea</taxon>
        <taxon>Archamoebae</taxon>
        <taxon>Mastigamoebida</taxon>
        <taxon>Entamoebidae</taxon>
        <taxon>Entamoeba</taxon>
    </lineage>
</organism>
<protein>
    <submittedName>
        <fullName evidence="4">Glutamic acid-rich protein, putative</fullName>
    </submittedName>
</protein>
<reference evidence="4 5" key="1">
    <citation type="submission" date="2013-01" db="EMBL/GenBank/DDBJ databases">
        <authorList>
            <person name="Inman J."/>
            <person name="Zafar N."/>
            <person name="Lorenzi H."/>
            <person name="Caler E."/>
        </authorList>
    </citation>
    <scope>NUCLEOTIDE SEQUENCE [LARGE SCALE GENOMIC DNA]</scope>
    <source>
        <strain evidence="4 5">HM-3:IMSS</strain>
    </source>
</reference>
<dbReference type="AlphaFoldDB" id="M7WBT1"/>
<dbReference type="SUPFAM" id="SSF63491">
    <property type="entry name" value="BAG domain"/>
    <property type="match status" value="1"/>
</dbReference>
<dbReference type="InterPro" id="IPR002068">
    <property type="entry name" value="A-crystallin/Hsp20_dom"/>
</dbReference>
<dbReference type="InterPro" id="IPR036533">
    <property type="entry name" value="BAG_dom_sf"/>
</dbReference>
<proteinExistence type="inferred from homology"/>
<dbReference type="CDD" id="cd06464">
    <property type="entry name" value="ACD_sHsps-like"/>
    <property type="match status" value="1"/>
</dbReference>
<evidence type="ECO:0000259" key="3">
    <source>
        <dbReference type="PROSITE" id="PS01031"/>
    </source>
</evidence>
<evidence type="ECO:0000256" key="1">
    <source>
        <dbReference type="PROSITE-ProRule" id="PRU00285"/>
    </source>
</evidence>